<evidence type="ECO:0000313" key="2">
    <source>
        <dbReference type="EMBL" id="MPL86726.1"/>
    </source>
</evidence>
<keyword evidence="1" id="KW-0812">Transmembrane</keyword>
<sequence length="220" mass="24088">MSIGIGENLTASFGFAKDKLGGSPVTWLILSILNLIPIVDWIVFGVYVKILRSEEPDLENLGKTFIDGLLALIIGIIYMIVPIILIIFVSVGMFTVGSVTVTPGDPSVPGIPEVAGIALMFGLIILSFVVAFLFSLLATPAIVNFARNGFGAAFRIGELIRMIGKAGWLKYIVSLILLWIIFSVIVFICMMIPFIGWIALIFAMPFIYFWGSKYLANLFE</sequence>
<feature type="transmembrane region" description="Helical" evidence="1">
    <location>
        <begin position="194"/>
        <end position="211"/>
    </location>
</feature>
<gene>
    <name evidence="2" type="ORF">SDC9_32712</name>
</gene>
<name>A0A644V5X4_9ZZZZ</name>
<feature type="transmembrane region" description="Helical" evidence="1">
    <location>
        <begin position="69"/>
        <end position="94"/>
    </location>
</feature>
<evidence type="ECO:0000256" key="1">
    <source>
        <dbReference type="SAM" id="Phobius"/>
    </source>
</evidence>
<dbReference type="Pfam" id="PF13197">
    <property type="entry name" value="DUF4013"/>
    <property type="match status" value="1"/>
</dbReference>
<proteinExistence type="predicted"/>
<dbReference type="AlphaFoldDB" id="A0A644V5X4"/>
<feature type="transmembrane region" description="Helical" evidence="1">
    <location>
        <begin position="168"/>
        <end position="188"/>
    </location>
</feature>
<dbReference type="InterPro" id="IPR025098">
    <property type="entry name" value="DUF4013"/>
</dbReference>
<protein>
    <recommendedName>
        <fullName evidence="3">Glycerophosphoryl diester phosphodiesterase membrane domain-containing protein</fullName>
    </recommendedName>
</protein>
<organism evidence="2">
    <name type="scientific">bioreactor metagenome</name>
    <dbReference type="NCBI Taxonomy" id="1076179"/>
    <lineage>
        <taxon>unclassified sequences</taxon>
        <taxon>metagenomes</taxon>
        <taxon>ecological metagenomes</taxon>
    </lineage>
</organism>
<keyword evidence="1" id="KW-1133">Transmembrane helix</keyword>
<feature type="transmembrane region" description="Helical" evidence="1">
    <location>
        <begin position="25"/>
        <end position="48"/>
    </location>
</feature>
<comment type="caution">
    <text evidence="2">The sequence shown here is derived from an EMBL/GenBank/DDBJ whole genome shotgun (WGS) entry which is preliminary data.</text>
</comment>
<reference evidence="2" key="1">
    <citation type="submission" date="2019-08" db="EMBL/GenBank/DDBJ databases">
        <authorList>
            <person name="Kucharzyk K."/>
            <person name="Murdoch R.W."/>
            <person name="Higgins S."/>
            <person name="Loffler F."/>
        </authorList>
    </citation>
    <scope>NUCLEOTIDE SEQUENCE</scope>
</reference>
<dbReference type="EMBL" id="VSSQ01000226">
    <property type="protein sequence ID" value="MPL86726.1"/>
    <property type="molecule type" value="Genomic_DNA"/>
</dbReference>
<keyword evidence="1" id="KW-0472">Membrane</keyword>
<evidence type="ECO:0008006" key="3">
    <source>
        <dbReference type="Google" id="ProtNLM"/>
    </source>
</evidence>
<feature type="transmembrane region" description="Helical" evidence="1">
    <location>
        <begin position="114"/>
        <end position="147"/>
    </location>
</feature>
<accession>A0A644V5X4</accession>